<dbReference type="SUPFAM" id="SSF56235">
    <property type="entry name" value="N-terminal nucleophile aminohydrolases (Ntn hydrolases)"/>
    <property type="match status" value="1"/>
</dbReference>
<sequence>MMKLILLLLFPCSLLAQNFTPEEITRWQQQAKQVTIIRDKWGIPHIYGKTDADCVFGLLYAQCEDDFKRVEANYIDILGRSAEINGEKSLYNDLYTRLLIDSAGAIKDYKSSPDWLKNLLQAFADGINYYLYKNPTVKPALLTRFEPWFHLMWTDGSISAIQSGGLTIDELKKFYTSDSTSTVLTKKTEDEVATGSNGFALAPARTASGNAILYINPHVTFYFRPEVHVISEEGLNAYGAVTWGQMFVYQGFNEHCGWMHTSSYSDVADLYALKIIQRGVKTFYQYEQGQAPVKKRAVMLSYKAGDSIKTTTINTWYTHHGPVMGSRNDQWISVRANNRSLRALIQSWQRTKANGFTAFKKSMELLSNASNNTVFADDSGHIAYWHGNFIPRRDSTIDWSQPVDGSKRTTSWRGSHSLEQTIHLYNPASGFIQNCNSTPFTAAGSSSPKKEKYPAYMAPDAENFRGITAARLLEKAKKFTIDSMIATGYNTTLAVFEELIPALIAGYEKDLSKTDSIYIKLAEPISVLKKWDLKANVTSIATTLAIEWIQKLQPLINLVRVNGKEVDFVTRVHEYAATASAAELAGTLLSVVNELNGKYGTWKTSWGTINRYQRLTGKLQETYDDSKPSLPVGMAASTWGCLPSYVSRYNNGSLKRYGYNGNSFVCAVEFGKKIKAKSLLAGGESGNPTSKHFNDQAEMYTKGIFKEVMFYKEDVMKNMERKYHPGE</sequence>
<protein>
    <submittedName>
        <fullName evidence="8">Acylase</fullName>
    </submittedName>
</protein>
<feature type="active site" description="Nucleophile" evidence="5">
    <location>
        <position position="196"/>
    </location>
</feature>
<comment type="cofactor">
    <cofactor evidence="6">
        <name>Ca(2+)</name>
        <dbReference type="ChEBI" id="CHEBI:29108"/>
    </cofactor>
    <text evidence="6">Binds 1 Ca(2+) ion per dimer.</text>
</comment>
<evidence type="ECO:0000256" key="7">
    <source>
        <dbReference type="SAM" id="SignalP"/>
    </source>
</evidence>
<name>A0A4S8I1E7_9BACT</name>
<evidence type="ECO:0000256" key="3">
    <source>
        <dbReference type="ARBA" id="ARBA00022801"/>
    </source>
</evidence>
<evidence type="ECO:0000313" key="8">
    <source>
        <dbReference type="EMBL" id="THU41810.1"/>
    </source>
</evidence>
<dbReference type="Pfam" id="PF01804">
    <property type="entry name" value="Penicil_amidase"/>
    <property type="match status" value="1"/>
</dbReference>
<gene>
    <name evidence="8" type="ORF">FAM09_06830</name>
</gene>
<evidence type="ECO:0000256" key="2">
    <source>
        <dbReference type="ARBA" id="ARBA00022729"/>
    </source>
</evidence>
<feature type="signal peptide" evidence="7">
    <location>
        <begin position="1"/>
        <end position="16"/>
    </location>
</feature>
<keyword evidence="9" id="KW-1185">Reference proteome</keyword>
<feature type="binding site" evidence="6">
    <location>
        <position position="266"/>
    </location>
    <ligand>
        <name>Ca(2+)</name>
        <dbReference type="ChEBI" id="CHEBI:29108"/>
    </ligand>
</feature>
<feature type="chain" id="PRO_5020447140" evidence="7">
    <location>
        <begin position="17"/>
        <end position="727"/>
    </location>
</feature>
<dbReference type="Gene3D" id="3.60.20.10">
    <property type="entry name" value="Glutamine Phosphoribosylpyrophosphate, subunit 1, domain 1"/>
    <property type="match status" value="1"/>
</dbReference>
<dbReference type="InterPro" id="IPR014395">
    <property type="entry name" value="Pen/GL7ACA/AHL_acylase"/>
</dbReference>
<dbReference type="Gene3D" id="2.30.120.10">
    <property type="match status" value="1"/>
</dbReference>
<dbReference type="GO" id="GO:0016811">
    <property type="term" value="F:hydrolase activity, acting on carbon-nitrogen (but not peptide) bonds, in linear amides"/>
    <property type="evidence" value="ECO:0007669"/>
    <property type="project" value="InterPro"/>
</dbReference>
<evidence type="ECO:0000313" key="9">
    <source>
        <dbReference type="Proteomes" id="UP000306918"/>
    </source>
</evidence>
<accession>A0A4S8I1E7</accession>
<dbReference type="InterPro" id="IPR002692">
    <property type="entry name" value="S45"/>
</dbReference>
<dbReference type="EMBL" id="STFF01000001">
    <property type="protein sequence ID" value="THU41810.1"/>
    <property type="molecule type" value="Genomic_DNA"/>
</dbReference>
<evidence type="ECO:0000256" key="6">
    <source>
        <dbReference type="PIRSR" id="PIRSR001227-2"/>
    </source>
</evidence>
<evidence type="ECO:0000256" key="1">
    <source>
        <dbReference type="ARBA" id="ARBA00006586"/>
    </source>
</evidence>
<dbReference type="InterPro" id="IPR023343">
    <property type="entry name" value="Penicillin_amidase_dom1"/>
</dbReference>
<evidence type="ECO:0000256" key="4">
    <source>
        <dbReference type="ARBA" id="ARBA00023145"/>
    </source>
</evidence>
<keyword evidence="2 7" id="KW-0732">Signal</keyword>
<dbReference type="AlphaFoldDB" id="A0A4S8I1E7"/>
<dbReference type="Proteomes" id="UP000306918">
    <property type="component" value="Unassembled WGS sequence"/>
</dbReference>
<dbReference type="OrthoDB" id="9759796at2"/>
<dbReference type="GO" id="GO:0017000">
    <property type="term" value="P:antibiotic biosynthetic process"/>
    <property type="evidence" value="ECO:0007669"/>
    <property type="project" value="InterPro"/>
</dbReference>
<keyword evidence="6" id="KW-0106">Calcium</keyword>
<dbReference type="InterPro" id="IPR043147">
    <property type="entry name" value="Penicillin_amidase_A-knob"/>
</dbReference>
<dbReference type="InterPro" id="IPR029055">
    <property type="entry name" value="Ntn_hydrolases_N"/>
</dbReference>
<dbReference type="PANTHER" id="PTHR34218">
    <property type="entry name" value="PEPTIDASE S45 PENICILLIN AMIDASE"/>
    <property type="match status" value="1"/>
</dbReference>
<reference evidence="8 9" key="1">
    <citation type="submission" date="2019-04" db="EMBL/GenBank/DDBJ databases">
        <title>Niastella caeni sp. nov., isolated from activated sludge.</title>
        <authorList>
            <person name="Sheng M."/>
        </authorList>
    </citation>
    <scope>NUCLEOTIDE SEQUENCE [LARGE SCALE GENOMIC DNA]</scope>
    <source>
        <strain evidence="8 9">HX-2-15</strain>
    </source>
</reference>
<evidence type="ECO:0000256" key="5">
    <source>
        <dbReference type="PIRSR" id="PIRSR001227-1"/>
    </source>
</evidence>
<keyword evidence="4" id="KW-0865">Zymogen</keyword>
<dbReference type="InterPro" id="IPR043146">
    <property type="entry name" value="Penicillin_amidase_N_B-knob"/>
</dbReference>
<dbReference type="Gene3D" id="1.10.1400.10">
    <property type="match status" value="1"/>
</dbReference>
<keyword evidence="3" id="KW-0378">Hydrolase</keyword>
<organism evidence="8 9">
    <name type="scientific">Niastella caeni</name>
    <dbReference type="NCBI Taxonomy" id="2569763"/>
    <lineage>
        <taxon>Bacteria</taxon>
        <taxon>Pseudomonadati</taxon>
        <taxon>Bacteroidota</taxon>
        <taxon>Chitinophagia</taxon>
        <taxon>Chitinophagales</taxon>
        <taxon>Chitinophagaceae</taxon>
        <taxon>Niastella</taxon>
    </lineage>
</organism>
<dbReference type="GO" id="GO:0046872">
    <property type="term" value="F:metal ion binding"/>
    <property type="evidence" value="ECO:0007669"/>
    <property type="project" value="UniProtKB-KW"/>
</dbReference>
<comment type="caution">
    <text evidence="8">The sequence shown here is derived from an EMBL/GenBank/DDBJ whole genome shotgun (WGS) entry which is preliminary data.</text>
</comment>
<dbReference type="PANTHER" id="PTHR34218:SF3">
    <property type="entry name" value="ACYL-HOMOSERINE LACTONE ACYLASE PVDQ"/>
    <property type="match status" value="1"/>
</dbReference>
<dbReference type="PIRSF" id="PIRSF001227">
    <property type="entry name" value="Pen_acylase"/>
    <property type="match status" value="1"/>
</dbReference>
<comment type="similarity">
    <text evidence="1">Belongs to the peptidase S45 family.</text>
</comment>
<dbReference type="Gene3D" id="1.10.439.10">
    <property type="entry name" value="Penicillin Amidohydrolase, domain 1"/>
    <property type="match status" value="1"/>
</dbReference>
<keyword evidence="6" id="KW-0479">Metal-binding</keyword>
<feature type="binding site" evidence="6">
    <location>
        <position position="269"/>
    </location>
    <ligand>
        <name>Ca(2+)</name>
        <dbReference type="ChEBI" id="CHEBI:29108"/>
    </ligand>
</feature>
<proteinExistence type="inferred from homology"/>